<dbReference type="AlphaFoldDB" id="A0AAU9RX70"/>
<protein>
    <recommendedName>
        <fullName evidence="9">S-protein homolog</fullName>
    </recommendedName>
</protein>
<dbReference type="InterPro" id="IPR010264">
    <property type="entry name" value="Self-incomp_S1"/>
</dbReference>
<keyword evidence="3" id="KW-0713">Self-incompatibility</keyword>
<proteinExistence type="inferred from homology"/>
<keyword evidence="4" id="KW-0964">Secreted</keyword>
<dbReference type="EMBL" id="CAJVSB020000381">
    <property type="protein sequence ID" value="CAH2050180.1"/>
    <property type="molecule type" value="Genomic_DNA"/>
</dbReference>
<dbReference type="Pfam" id="PF05938">
    <property type="entry name" value="Self-incomp_S1"/>
    <property type="match status" value="1"/>
</dbReference>
<accession>A0AAU9RX70</accession>
<reference evidence="7 8" key="1">
    <citation type="submission" date="2022-03" db="EMBL/GenBank/DDBJ databases">
        <authorList>
            <person name="Nunn A."/>
            <person name="Chopra R."/>
            <person name="Nunn A."/>
            <person name="Contreras Garrido A."/>
        </authorList>
    </citation>
    <scope>NUCLEOTIDE SEQUENCE [LARGE SCALE GENOMIC DNA]</scope>
</reference>
<evidence type="ECO:0000256" key="5">
    <source>
        <dbReference type="ARBA" id="ARBA00022729"/>
    </source>
</evidence>
<dbReference type="EMBL" id="CAJVSB020000381">
    <property type="protein sequence ID" value="CAH2050184.1"/>
    <property type="molecule type" value="Genomic_DNA"/>
</dbReference>
<evidence type="ECO:0000256" key="3">
    <source>
        <dbReference type="ARBA" id="ARBA00022471"/>
    </source>
</evidence>
<evidence type="ECO:0000313" key="6">
    <source>
        <dbReference type="EMBL" id="CAH2050180.1"/>
    </source>
</evidence>
<comment type="similarity">
    <text evidence="2">Belongs to the plant self-incompatibility (S1) protein family.</text>
</comment>
<keyword evidence="8" id="KW-1185">Reference proteome</keyword>
<name>A0AAU9RX70_THLAR</name>
<comment type="subcellular location">
    <subcellularLocation>
        <location evidence="1">Secreted</location>
    </subcellularLocation>
</comment>
<dbReference type="GO" id="GO:0060320">
    <property type="term" value="P:rejection of self pollen"/>
    <property type="evidence" value="ECO:0007669"/>
    <property type="project" value="UniProtKB-KW"/>
</dbReference>
<comment type="caution">
    <text evidence="7">The sequence shown here is derived from an EMBL/GenBank/DDBJ whole genome shotgun (WGS) entry which is preliminary data.</text>
</comment>
<dbReference type="Proteomes" id="UP000836841">
    <property type="component" value="Unassembled WGS sequence"/>
</dbReference>
<evidence type="ECO:0008006" key="9">
    <source>
        <dbReference type="Google" id="ProtNLM"/>
    </source>
</evidence>
<evidence type="ECO:0000256" key="4">
    <source>
        <dbReference type="ARBA" id="ARBA00022525"/>
    </source>
</evidence>
<evidence type="ECO:0000313" key="8">
    <source>
        <dbReference type="Proteomes" id="UP000836841"/>
    </source>
</evidence>
<evidence type="ECO:0000256" key="2">
    <source>
        <dbReference type="ARBA" id="ARBA00005581"/>
    </source>
</evidence>
<sequence length="103" mass="11553">MDNARITQSLNGEPLAKELELHDTGVPGKSNIHFGPKNTVHIIDALPIGDLKFHCKSKDTDLGMHDATADIFERTLFFCNFMHNQHRQSFDGFDSALEVSWIG</sequence>
<organism evidence="7 8">
    <name type="scientific">Thlaspi arvense</name>
    <name type="common">Field penny-cress</name>
    <dbReference type="NCBI Taxonomy" id="13288"/>
    <lineage>
        <taxon>Eukaryota</taxon>
        <taxon>Viridiplantae</taxon>
        <taxon>Streptophyta</taxon>
        <taxon>Embryophyta</taxon>
        <taxon>Tracheophyta</taxon>
        <taxon>Spermatophyta</taxon>
        <taxon>Magnoliopsida</taxon>
        <taxon>eudicotyledons</taxon>
        <taxon>Gunneridae</taxon>
        <taxon>Pentapetalae</taxon>
        <taxon>rosids</taxon>
        <taxon>malvids</taxon>
        <taxon>Brassicales</taxon>
        <taxon>Brassicaceae</taxon>
        <taxon>Thlaspideae</taxon>
        <taxon>Thlaspi</taxon>
    </lineage>
</organism>
<dbReference type="GO" id="GO:0005576">
    <property type="term" value="C:extracellular region"/>
    <property type="evidence" value="ECO:0007669"/>
    <property type="project" value="UniProtKB-SubCell"/>
</dbReference>
<keyword evidence="5" id="KW-0732">Signal</keyword>
<evidence type="ECO:0000256" key="1">
    <source>
        <dbReference type="ARBA" id="ARBA00004613"/>
    </source>
</evidence>
<evidence type="ECO:0000313" key="7">
    <source>
        <dbReference type="EMBL" id="CAH2050184.1"/>
    </source>
</evidence>
<gene>
    <name evidence="7" type="ORF">TAV2_LOCUS8500</name>
    <name evidence="6" type="ORF">TAV2_LOCUS8502</name>
</gene>